<dbReference type="PIRSF" id="PIRSF005355">
    <property type="entry name" value="UBIAD1"/>
    <property type="match status" value="1"/>
</dbReference>
<keyword evidence="2 8" id="KW-0474">Menaquinone biosynthesis</keyword>
<keyword evidence="6 8" id="KW-1133">Transmembrane helix</keyword>
<reference evidence="11 12" key="1">
    <citation type="submission" date="2016-04" db="EMBL/GenBank/DDBJ databases">
        <title>Draft genome sequence of Aeribacillus pallidus 8m3 from petroleum reservoir.</title>
        <authorList>
            <person name="Poltaraus A.B."/>
            <person name="Nazina T.N."/>
            <person name="Tourova T.P."/>
            <person name="Malakho S.M."/>
            <person name="Korshunova A.V."/>
            <person name="Sokolova D.S."/>
        </authorList>
    </citation>
    <scope>NUCLEOTIDE SEQUENCE [LARGE SCALE GENOMIC DNA]</scope>
    <source>
        <strain evidence="11 12">8m3</strain>
    </source>
</reference>
<dbReference type="NCBIfam" id="TIGR00751">
    <property type="entry name" value="menA"/>
    <property type="match status" value="1"/>
</dbReference>
<accession>A0A165Z0V3</accession>
<evidence type="ECO:0000256" key="1">
    <source>
        <dbReference type="ARBA" id="ARBA00004141"/>
    </source>
</evidence>
<dbReference type="RefSeq" id="WP_063386558.1">
    <property type="nucleotide sequence ID" value="NZ_CP017703.1"/>
</dbReference>
<dbReference type="InterPro" id="IPR044878">
    <property type="entry name" value="UbiA_sf"/>
</dbReference>
<dbReference type="Proteomes" id="UP000214606">
    <property type="component" value="Chromosome"/>
</dbReference>
<comment type="subcellular location">
    <subcellularLocation>
        <location evidence="8">Cell membrane</location>
        <topology evidence="8">Multi-pass membrane protein</topology>
    </subcellularLocation>
    <subcellularLocation>
        <location evidence="1">Membrane</location>
        <topology evidence="1">Multi-pass membrane protein</topology>
    </subcellularLocation>
</comment>
<dbReference type="GO" id="GO:0005886">
    <property type="term" value="C:plasma membrane"/>
    <property type="evidence" value="ECO:0007669"/>
    <property type="project" value="UniProtKB-SubCell"/>
</dbReference>
<keyword evidence="12" id="KW-1185">Reference proteome</keyword>
<comment type="pathway">
    <text evidence="8">Quinol/quinone metabolism; menaquinone biosynthesis; menaquinol from 1,4-dihydroxy-2-naphthoate: step 1/2.</text>
</comment>
<keyword evidence="4 8" id="KW-0808">Transferase</keyword>
<dbReference type="CDD" id="cd13962">
    <property type="entry name" value="PT_UbiA_UBIAD1"/>
    <property type="match status" value="1"/>
</dbReference>
<evidence type="ECO:0000256" key="8">
    <source>
        <dbReference type="HAMAP-Rule" id="MF_01937"/>
    </source>
</evidence>
<gene>
    <name evidence="8" type="primary">menA</name>
    <name evidence="10" type="ORF">AP3564_09465</name>
    <name evidence="11" type="ORF">AZI98_01680</name>
</gene>
<dbReference type="OrthoDB" id="9767568at2"/>
<evidence type="ECO:0000256" key="4">
    <source>
        <dbReference type="ARBA" id="ARBA00022679"/>
    </source>
</evidence>
<feature type="transmembrane region" description="Helical" evidence="8">
    <location>
        <begin position="228"/>
        <end position="249"/>
    </location>
</feature>
<feature type="transmembrane region" description="Helical" evidence="8">
    <location>
        <begin position="105"/>
        <end position="123"/>
    </location>
</feature>
<dbReference type="Gene3D" id="1.20.120.1780">
    <property type="entry name" value="UbiA prenyltransferase"/>
    <property type="match status" value="1"/>
</dbReference>
<dbReference type="Gene3D" id="1.10.357.140">
    <property type="entry name" value="UbiA prenyltransferase"/>
    <property type="match status" value="1"/>
</dbReference>
<feature type="transmembrane region" description="Helical" evidence="8">
    <location>
        <begin position="129"/>
        <end position="148"/>
    </location>
</feature>
<evidence type="ECO:0000256" key="7">
    <source>
        <dbReference type="ARBA" id="ARBA00023136"/>
    </source>
</evidence>
<dbReference type="FunFam" id="1.10.357.140:FF:000007">
    <property type="entry name" value="1,4-dihydroxy-2-naphthoate octaprenyltransferase"/>
    <property type="match status" value="1"/>
</dbReference>
<dbReference type="EMBL" id="LWBR01000006">
    <property type="protein sequence ID" value="KZN97688.1"/>
    <property type="molecule type" value="Genomic_DNA"/>
</dbReference>
<name>A0A165Z0V3_9BACI</name>
<evidence type="ECO:0000313" key="11">
    <source>
        <dbReference type="EMBL" id="KZN97688.1"/>
    </source>
</evidence>
<accession>A0A163ZIL3</accession>
<dbReference type="STRING" id="33936.AZI98_01680"/>
<dbReference type="Proteomes" id="UP000076476">
    <property type="component" value="Unassembled WGS sequence"/>
</dbReference>
<evidence type="ECO:0000256" key="9">
    <source>
        <dbReference type="NCBIfam" id="TIGR00751"/>
    </source>
</evidence>
<dbReference type="NCBIfam" id="NF004749">
    <property type="entry name" value="PRK06080.1-1"/>
    <property type="match status" value="1"/>
</dbReference>
<comment type="function">
    <text evidence="8">Conversion of 1,4-dihydroxy-2-naphthoate (DHNA) to demethylmenaquinone (DMK).</text>
</comment>
<feature type="transmembrane region" description="Helical" evidence="8">
    <location>
        <begin position="255"/>
        <end position="275"/>
    </location>
</feature>
<sequence>MHPKTESHNVPIIKAERGFRAWWMLLRPHTLTAAFVPVIVGTLLALQVGPIHIGLFLTMLTASLLIQTATNLFNEYFDYKRGLDTEESVGIGGAIVRNGFKPQTVLNLAITCIVVSILLGIYICLQSSWWLALVGSICMAVGYLYTGGPYPIAYTPFGELASGLFMGVVIILISFFIQTGYLTSTAFIHSIPIAITIGAIMLANNIRDLDGDKENGRKTLAILLGRQNAIRFLAIMFIVSYCLIFIMIIFDYSTWWSILAFLSIPKAIQAVKRFVGKTKPIEMMPAMKATSQTNTLLGFLLAAGLLISTIISQ</sequence>
<dbReference type="InterPro" id="IPR004657">
    <property type="entry name" value="MenA"/>
</dbReference>
<keyword evidence="3 8" id="KW-1003">Cell membrane</keyword>
<feature type="transmembrane region" description="Helical" evidence="8">
    <location>
        <begin position="296"/>
        <end position="312"/>
    </location>
</feature>
<dbReference type="GeneID" id="301125259"/>
<keyword evidence="7 8" id="KW-0472">Membrane</keyword>
<dbReference type="UniPathway" id="UPA00079">
    <property type="reaction ID" value="UER00168"/>
</dbReference>
<dbReference type="GO" id="GO:0046428">
    <property type="term" value="F:1,4-dihydroxy-2-naphthoate polyprenyltransferase activity"/>
    <property type="evidence" value="ECO:0007669"/>
    <property type="project" value="UniProtKB-UniRule"/>
</dbReference>
<dbReference type="HAMAP" id="MF_01937">
    <property type="entry name" value="MenA_1"/>
    <property type="match status" value="1"/>
</dbReference>
<comment type="similarity">
    <text evidence="8">Belongs to the MenA family. Type 1 subfamily.</text>
</comment>
<evidence type="ECO:0000256" key="5">
    <source>
        <dbReference type="ARBA" id="ARBA00022692"/>
    </source>
</evidence>
<evidence type="ECO:0000256" key="3">
    <source>
        <dbReference type="ARBA" id="ARBA00022475"/>
    </source>
</evidence>
<dbReference type="AlphaFoldDB" id="A0A165Z0V3"/>
<reference evidence="10 13" key="2">
    <citation type="submission" date="2016-10" db="EMBL/GenBank/DDBJ databases">
        <title>The whole genome sequencing and assembly of Aeribacillus pallidus KCTC3564 strain.</title>
        <authorList>
            <person name="Lee Y.-J."/>
            <person name="Park M.-K."/>
            <person name="Yi H."/>
            <person name="Bahn Y.-S."/>
            <person name="Kim J.F."/>
            <person name="Lee D.-W."/>
        </authorList>
    </citation>
    <scope>NUCLEOTIDE SEQUENCE [LARGE SCALE GENOMIC DNA]</scope>
    <source>
        <strain evidence="10 13">KCTC3564</strain>
    </source>
</reference>
<feature type="transmembrane region" description="Helical" evidence="8">
    <location>
        <begin position="21"/>
        <end position="45"/>
    </location>
</feature>
<organism evidence="11 12">
    <name type="scientific">Aeribacillus pallidus</name>
    <dbReference type="NCBI Taxonomy" id="33936"/>
    <lineage>
        <taxon>Bacteria</taxon>
        <taxon>Bacillati</taxon>
        <taxon>Bacillota</taxon>
        <taxon>Bacilli</taxon>
        <taxon>Bacillales</taxon>
        <taxon>Bacillaceae</taxon>
        <taxon>Aeribacillus</taxon>
    </lineage>
</organism>
<feature type="transmembrane region" description="Helical" evidence="8">
    <location>
        <begin position="51"/>
        <end position="73"/>
    </location>
</feature>
<protein>
    <recommendedName>
        <fullName evidence="8 9">1,4-dihydroxy-2-naphthoate octaprenyltransferase</fullName>
        <shortName evidence="8">DHNA-octaprenyltransferase</shortName>
        <ecNumber evidence="8 9">2.5.1.74</ecNumber>
    </recommendedName>
</protein>
<proteinExistence type="inferred from homology"/>
<evidence type="ECO:0000313" key="13">
    <source>
        <dbReference type="Proteomes" id="UP000214606"/>
    </source>
</evidence>
<feature type="transmembrane region" description="Helical" evidence="8">
    <location>
        <begin position="160"/>
        <end position="181"/>
    </location>
</feature>
<evidence type="ECO:0000313" key="12">
    <source>
        <dbReference type="Proteomes" id="UP000076476"/>
    </source>
</evidence>
<feature type="transmembrane region" description="Helical" evidence="8">
    <location>
        <begin position="187"/>
        <end position="207"/>
    </location>
</feature>
<dbReference type="PANTHER" id="PTHR13929:SF0">
    <property type="entry name" value="UBIA PRENYLTRANSFERASE DOMAIN-CONTAINING PROTEIN 1"/>
    <property type="match status" value="1"/>
</dbReference>
<evidence type="ECO:0000256" key="2">
    <source>
        <dbReference type="ARBA" id="ARBA00022428"/>
    </source>
</evidence>
<dbReference type="EC" id="2.5.1.74" evidence="8 9"/>
<dbReference type="Pfam" id="PF01040">
    <property type="entry name" value="UbiA"/>
    <property type="match status" value="1"/>
</dbReference>
<dbReference type="InterPro" id="IPR026046">
    <property type="entry name" value="UBIAD1"/>
</dbReference>
<keyword evidence="5 8" id="KW-0812">Transmembrane</keyword>
<dbReference type="EMBL" id="CP017703">
    <property type="protein sequence ID" value="ASS90410.1"/>
    <property type="molecule type" value="Genomic_DNA"/>
</dbReference>
<dbReference type="KEGG" id="apak:AP3564_09465"/>
<dbReference type="GO" id="GO:0042371">
    <property type="term" value="P:vitamin K biosynthetic process"/>
    <property type="evidence" value="ECO:0007669"/>
    <property type="project" value="TreeGrafter"/>
</dbReference>
<evidence type="ECO:0000313" key="10">
    <source>
        <dbReference type="EMBL" id="ASS90410.1"/>
    </source>
</evidence>
<dbReference type="InterPro" id="IPR000537">
    <property type="entry name" value="UbiA_prenyltransferase"/>
</dbReference>
<dbReference type="PANTHER" id="PTHR13929">
    <property type="entry name" value="1,4-DIHYDROXY-2-NAPHTHOATE OCTAPRENYLTRANSFERASE"/>
    <property type="match status" value="1"/>
</dbReference>
<dbReference type="GO" id="GO:0009234">
    <property type="term" value="P:menaquinone biosynthetic process"/>
    <property type="evidence" value="ECO:0007669"/>
    <property type="project" value="UniProtKB-UniRule"/>
</dbReference>
<evidence type="ECO:0000256" key="6">
    <source>
        <dbReference type="ARBA" id="ARBA00022989"/>
    </source>
</evidence>
<comment type="catalytic activity">
    <reaction evidence="8">
        <text>an all-trans-polyprenyl diphosphate + 1,4-dihydroxy-2-naphthoate + H(+) = a 2-demethylmenaquinol + CO2 + diphosphate</text>
        <dbReference type="Rhea" id="RHEA:26478"/>
        <dbReference type="Rhea" id="RHEA-COMP:9563"/>
        <dbReference type="Rhea" id="RHEA-COMP:9564"/>
        <dbReference type="ChEBI" id="CHEBI:11173"/>
        <dbReference type="ChEBI" id="CHEBI:15378"/>
        <dbReference type="ChEBI" id="CHEBI:16526"/>
        <dbReference type="ChEBI" id="CHEBI:33019"/>
        <dbReference type="ChEBI" id="CHEBI:55437"/>
        <dbReference type="ChEBI" id="CHEBI:58914"/>
        <dbReference type="EC" id="2.5.1.74"/>
    </reaction>
</comment>